<keyword evidence="1" id="KW-1133">Transmembrane helix</keyword>
<comment type="caution">
    <text evidence="2">The sequence shown here is derived from an EMBL/GenBank/DDBJ whole genome shotgun (WGS) entry which is preliminary data.</text>
</comment>
<keyword evidence="1" id="KW-0812">Transmembrane</keyword>
<keyword evidence="3" id="KW-1185">Reference proteome</keyword>
<evidence type="ECO:0000256" key="1">
    <source>
        <dbReference type="SAM" id="Phobius"/>
    </source>
</evidence>
<evidence type="ECO:0000313" key="2">
    <source>
        <dbReference type="EMBL" id="PKZ16772.1"/>
    </source>
</evidence>
<organism evidence="2 3">
    <name type="scientific">Anaerococcus octavius</name>
    <dbReference type="NCBI Taxonomy" id="54007"/>
    <lineage>
        <taxon>Bacteria</taxon>
        <taxon>Bacillati</taxon>
        <taxon>Bacillota</taxon>
        <taxon>Tissierellia</taxon>
        <taxon>Tissierellales</taxon>
        <taxon>Peptoniphilaceae</taxon>
        <taxon>Anaerococcus</taxon>
    </lineage>
</organism>
<gene>
    <name evidence="2" type="ORF">CYJ34_03020</name>
</gene>
<evidence type="ECO:0000313" key="3">
    <source>
        <dbReference type="Proteomes" id="UP000234335"/>
    </source>
</evidence>
<reference evidence="2 3" key="1">
    <citation type="submission" date="2017-12" db="EMBL/GenBank/DDBJ databases">
        <title>Phylogenetic diversity of female urinary microbiome.</title>
        <authorList>
            <person name="Thomas-White K."/>
            <person name="Wolfe A.J."/>
        </authorList>
    </citation>
    <scope>NUCLEOTIDE SEQUENCE [LARGE SCALE GENOMIC DNA]</scope>
    <source>
        <strain evidence="2 3">UMB0119</strain>
    </source>
</reference>
<accession>A0A2I1M9G4</accession>
<feature type="transmembrane region" description="Helical" evidence="1">
    <location>
        <begin position="12"/>
        <end position="31"/>
    </location>
</feature>
<name>A0A2I1M9G4_9FIRM</name>
<dbReference type="Proteomes" id="UP000234335">
    <property type="component" value="Unassembled WGS sequence"/>
</dbReference>
<keyword evidence="1" id="KW-0472">Membrane</keyword>
<sequence>MSYQVEKKTKKYIVYLIILLVAYYLVEIFPLRSKEKNQNEIVSENIKSLENTTNELSGLIKSDKDDLNDFFFNEKTSEKIIGLINTYSADRELKINDNLKIYLQQDGNPIRIRYKRAEYEIINTKIRDTGESSDNMAISYDVKVVDNPNGINNYELIHDLKTYLVDAYGQDAFNNYLDDLIGETIKENKEIIKILNNGKRE</sequence>
<protein>
    <submittedName>
        <fullName evidence="2">Uncharacterized protein</fullName>
    </submittedName>
</protein>
<proteinExistence type="predicted"/>
<dbReference type="AlphaFoldDB" id="A0A2I1M9G4"/>
<dbReference type="EMBL" id="PKGS01000002">
    <property type="protein sequence ID" value="PKZ16772.1"/>
    <property type="molecule type" value="Genomic_DNA"/>
</dbReference>